<dbReference type="InterPro" id="IPR036259">
    <property type="entry name" value="MFS_trans_sf"/>
</dbReference>
<keyword evidence="4 7" id="KW-0812">Transmembrane</keyword>
<feature type="transmembrane region" description="Helical" evidence="7">
    <location>
        <begin position="131"/>
        <end position="150"/>
    </location>
</feature>
<keyword evidence="6 7" id="KW-0472">Membrane</keyword>
<feature type="transmembrane region" description="Helical" evidence="7">
    <location>
        <begin position="278"/>
        <end position="300"/>
    </location>
</feature>
<feature type="transmembrane region" description="Helical" evidence="7">
    <location>
        <begin position="441"/>
        <end position="461"/>
    </location>
</feature>
<dbReference type="PANTHER" id="PTHR23514:SF3">
    <property type="entry name" value="BYPASS OF STOP CODON PROTEIN 6"/>
    <property type="match status" value="1"/>
</dbReference>
<comment type="similarity">
    <text evidence="2">Belongs to the major facilitator superfamily.</text>
</comment>
<evidence type="ECO:0000313" key="10">
    <source>
        <dbReference type="Proteomes" id="UP001623330"/>
    </source>
</evidence>
<dbReference type="Pfam" id="PF07690">
    <property type="entry name" value="MFS_1"/>
    <property type="match status" value="1"/>
</dbReference>
<feature type="transmembrane region" description="Helical" evidence="7">
    <location>
        <begin position="413"/>
        <end position="435"/>
    </location>
</feature>
<protein>
    <submittedName>
        <fullName evidence="9">Bypass of stop codon protein 6</fullName>
    </submittedName>
</protein>
<feature type="domain" description="Major facilitator superfamily (MFS) profile" evidence="8">
    <location>
        <begin position="66"/>
        <end position="465"/>
    </location>
</feature>
<dbReference type="Proteomes" id="UP001623330">
    <property type="component" value="Unassembled WGS sequence"/>
</dbReference>
<feature type="transmembrane region" description="Helical" evidence="7">
    <location>
        <begin position="347"/>
        <end position="366"/>
    </location>
</feature>
<evidence type="ECO:0000256" key="4">
    <source>
        <dbReference type="ARBA" id="ARBA00022692"/>
    </source>
</evidence>
<evidence type="ECO:0000256" key="2">
    <source>
        <dbReference type="ARBA" id="ARBA00008335"/>
    </source>
</evidence>
<evidence type="ECO:0000256" key="5">
    <source>
        <dbReference type="ARBA" id="ARBA00022989"/>
    </source>
</evidence>
<comment type="subcellular location">
    <subcellularLocation>
        <location evidence="1">Endomembrane system</location>
        <topology evidence="1">Multi-pass membrane protein</topology>
    </subcellularLocation>
</comment>
<feature type="transmembrane region" description="Helical" evidence="7">
    <location>
        <begin position="99"/>
        <end position="119"/>
    </location>
</feature>
<name>A0ABR4NT41_9SACH</name>
<reference evidence="9 10" key="1">
    <citation type="submission" date="2024-05" db="EMBL/GenBank/DDBJ databases">
        <title>Long read based assembly of the Candida bracarensis genome reveals expanded adhesin content.</title>
        <authorList>
            <person name="Marcet-Houben M."/>
            <person name="Ksiezopolska E."/>
            <person name="Gabaldon T."/>
        </authorList>
    </citation>
    <scope>NUCLEOTIDE SEQUENCE [LARGE SCALE GENOMIC DNA]</scope>
    <source>
        <strain evidence="9 10">CBM6</strain>
    </source>
</reference>
<feature type="transmembrane region" description="Helical" evidence="7">
    <location>
        <begin position="372"/>
        <end position="392"/>
    </location>
</feature>
<evidence type="ECO:0000256" key="7">
    <source>
        <dbReference type="SAM" id="Phobius"/>
    </source>
</evidence>
<feature type="transmembrane region" description="Helical" evidence="7">
    <location>
        <begin position="60"/>
        <end position="79"/>
    </location>
</feature>
<sequence length="470" mass="52516">MKGDSYQPPGEEDYELHTVKTSSHDDTETLMTKSEGKDDMYDVSWNGHSIRMYDANYKKYSMVGWQIAFSLIIFGIFGLNDQATGALMPTLLDHYGISMVTASNIFLIQLVGYLFASALNERVHRWFGVRGAMLAVCILCFIPYGILTIAPPSFYIYLFCMFPIGLGLGIADSGANVLIGNLTVNRNEWMGILHAVYGGTSMVTPPIASYFVKWNHWSIFFLIPTTAALINILIIPMAFPYETAMKYNYIATIGHEDDANLKDIDETNIFQVLKNPVVALYAAYMFLLLGGEITTGSWFLTYLLKTKSNKRIAMSYVSSSFWTGITVGRLCLGFVTHRFFKNEYTASNIYSWLSVLLYTIFVALGFSFFDNVFYFILMYITLFFAGFFIGPLSPNSSIVAIQNLPQKLHISGVGLAVAIGGCGGAALPYISGIIINNVGETIIPTLLWVMVLAFTLVWCLYPRYIPSLRQ</sequence>
<evidence type="ECO:0000313" key="9">
    <source>
        <dbReference type="EMBL" id="KAL3231640.1"/>
    </source>
</evidence>
<evidence type="ECO:0000259" key="8">
    <source>
        <dbReference type="PROSITE" id="PS50850"/>
    </source>
</evidence>
<evidence type="ECO:0000256" key="6">
    <source>
        <dbReference type="ARBA" id="ARBA00023136"/>
    </source>
</evidence>
<keyword evidence="5 7" id="KW-1133">Transmembrane helix</keyword>
<dbReference type="InterPro" id="IPR051788">
    <property type="entry name" value="MFS_Transporter"/>
</dbReference>
<dbReference type="PANTHER" id="PTHR23514">
    <property type="entry name" value="BYPASS OF STOP CODON PROTEIN 6"/>
    <property type="match status" value="1"/>
</dbReference>
<organism evidence="9 10">
    <name type="scientific">Nakaseomyces bracarensis</name>
    <dbReference type="NCBI Taxonomy" id="273131"/>
    <lineage>
        <taxon>Eukaryota</taxon>
        <taxon>Fungi</taxon>
        <taxon>Dikarya</taxon>
        <taxon>Ascomycota</taxon>
        <taxon>Saccharomycotina</taxon>
        <taxon>Saccharomycetes</taxon>
        <taxon>Saccharomycetales</taxon>
        <taxon>Saccharomycetaceae</taxon>
        <taxon>Nakaseomyces</taxon>
    </lineage>
</organism>
<comment type="caution">
    <text evidence="9">The sequence shown here is derived from an EMBL/GenBank/DDBJ whole genome shotgun (WGS) entry which is preliminary data.</text>
</comment>
<feature type="transmembrane region" description="Helical" evidence="7">
    <location>
        <begin position="191"/>
        <end position="211"/>
    </location>
</feature>
<dbReference type="SUPFAM" id="SSF103473">
    <property type="entry name" value="MFS general substrate transporter"/>
    <property type="match status" value="1"/>
</dbReference>
<evidence type="ECO:0000256" key="3">
    <source>
        <dbReference type="ARBA" id="ARBA00022448"/>
    </source>
</evidence>
<dbReference type="InterPro" id="IPR011701">
    <property type="entry name" value="MFS"/>
</dbReference>
<dbReference type="Gene3D" id="1.20.1250.20">
    <property type="entry name" value="MFS general substrate transporter like domains"/>
    <property type="match status" value="2"/>
</dbReference>
<feature type="transmembrane region" description="Helical" evidence="7">
    <location>
        <begin position="217"/>
        <end position="239"/>
    </location>
</feature>
<dbReference type="InterPro" id="IPR020846">
    <property type="entry name" value="MFS_dom"/>
</dbReference>
<dbReference type="PROSITE" id="PS50850">
    <property type="entry name" value="MFS"/>
    <property type="match status" value="1"/>
</dbReference>
<dbReference type="EMBL" id="JBEVYD010000006">
    <property type="protein sequence ID" value="KAL3231640.1"/>
    <property type="molecule type" value="Genomic_DNA"/>
</dbReference>
<evidence type="ECO:0000256" key="1">
    <source>
        <dbReference type="ARBA" id="ARBA00004127"/>
    </source>
</evidence>
<keyword evidence="3" id="KW-0813">Transport</keyword>
<feature type="transmembrane region" description="Helical" evidence="7">
    <location>
        <begin position="312"/>
        <end position="335"/>
    </location>
</feature>
<accession>A0ABR4NT41</accession>
<gene>
    <name evidence="9" type="ORF">RNJ44_00175</name>
</gene>
<feature type="transmembrane region" description="Helical" evidence="7">
    <location>
        <begin position="156"/>
        <end position="179"/>
    </location>
</feature>
<keyword evidence="10" id="KW-1185">Reference proteome</keyword>
<proteinExistence type="inferred from homology"/>